<feature type="chain" id="PRO_5039720071" description="Lipoprotein" evidence="1">
    <location>
        <begin position="27"/>
        <end position="152"/>
    </location>
</feature>
<protein>
    <recommendedName>
        <fullName evidence="4">Lipoprotein</fullName>
    </recommendedName>
</protein>
<gene>
    <name evidence="2" type="ORF">CF394_04305</name>
</gene>
<keyword evidence="1" id="KW-0732">Signal</keyword>
<proteinExistence type="predicted"/>
<evidence type="ECO:0008006" key="4">
    <source>
        <dbReference type="Google" id="ProtNLM"/>
    </source>
</evidence>
<evidence type="ECO:0000313" key="2">
    <source>
        <dbReference type="EMBL" id="OZS78767.1"/>
    </source>
</evidence>
<dbReference type="AlphaFoldDB" id="A0A264W6W7"/>
<organism evidence="2 3">
    <name type="scientific">Tetzosporium hominis</name>
    <dbReference type="NCBI Taxonomy" id="2020506"/>
    <lineage>
        <taxon>Bacteria</taxon>
        <taxon>Bacillati</taxon>
        <taxon>Bacillota</taxon>
        <taxon>Bacilli</taxon>
        <taxon>Bacillales</taxon>
        <taxon>Caryophanaceae</taxon>
        <taxon>Tetzosporium</taxon>
    </lineage>
</organism>
<dbReference type="PROSITE" id="PS51257">
    <property type="entry name" value="PROKAR_LIPOPROTEIN"/>
    <property type="match status" value="1"/>
</dbReference>
<accession>A0A264W6W7</accession>
<comment type="caution">
    <text evidence="2">The sequence shown here is derived from an EMBL/GenBank/DDBJ whole genome shotgun (WGS) entry which is preliminary data.</text>
</comment>
<feature type="signal peptide" evidence="1">
    <location>
        <begin position="1"/>
        <end position="26"/>
    </location>
</feature>
<reference evidence="2 3" key="1">
    <citation type="submission" date="2017-07" db="EMBL/GenBank/DDBJ databases">
        <title>Tetzosporium hominis gen.nov. sp.nov.</title>
        <authorList>
            <person name="Tetz G."/>
            <person name="Tetz V."/>
        </authorList>
    </citation>
    <scope>NUCLEOTIDE SEQUENCE [LARGE SCALE GENOMIC DNA]</scope>
    <source>
        <strain evidence="2 3">VT-49</strain>
    </source>
</reference>
<dbReference type="EMBL" id="NOKQ01000187">
    <property type="protein sequence ID" value="OZS78767.1"/>
    <property type="molecule type" value="Genomic_DNA"/>
</dbReference>
<keyword evidence="3" id="KW-1185">Reference proteome</keyword>
<sequence>MVKKMKVFLCLIILVLISGCSFSVSDNESSSSTSKDAAVTEVEYEAKATDFEDGGFTNNRGQLIIVENRELILSGSGPYDTKRTTAIDLVFQAQGYEIPPVFQAFQNTNVTTVGDTYHITADNDISMKFKKIGERIIVDEKGEEYFTKNYSK</sequence>
<evidence type="ECO:0000256" key="1">
    <source>
        <dbReference type="SAM" id="SignalP"/>
    </source>
</evidence>
<name>A0A264W6W7_9BACL</name>
<dbReference type="Proteomes" id="UP000217065">
    <property type="component" value="Unassembled WGS sequence"/>
</dbReference>
<evidence type="ECO:0000313" key="3">
    <source>
        <dbReference type="Proteomes" id="UP000217065"/>
    </source>
</evidence>